<evidence type="ECO:0000313" key="1">
    <source>
        <dbReference type="EMBL" id="MCK0538490.1"/>
    </source>
</evidence>
<dbReference type="RefSeq" id="WP_246953167.1">
    <property type="nucleotide sequence ID" value="NZ_JALKII010000009.1"/>
</dbReference>
<dbReference type="EMBL" id="JALKII010000009">
    <property type="protein sequence ID" value="MCK0538490.1"/>
    <property type="molecule type" value="Genomic_DNA"/>
</dbReference>
<keyword evidence="2" id="KW-1185">Reference proteome</keyword>
<dbReference type="InterPro" id="IPR049708">
    <property type="entry name" value="PP0621-like"/>
</dbReference>
<protein>
    <recommendedName>
        <fullName evidence="3">MYND finger</fullName>
    </recommendedName>
</protein>
<dbReference type="Proteomes" id="UP001165524">
    <property type="component" value="Unassembled WGS sequence"/>
</dbReference>
<comment type="caution">
    <text evidence="1">The sequence shown here is derived from an EMBL/GenBank/DDBJ whole genome shotgun (WGS) entry which is preliminary data.</text>
</comment>
<organism evidence="1 2">
    <name type="scientific">Alcanivorax quisquiliarum</name>
    <dbReference type="NCBI Taxonomy" id="2933565"/>
    <lineage>
        <taxon>Bacteria</taxon>
        <taxon>Pseudomonadati</taxon>
        <taxon>Pseudomonadota</taxon>
        <taxon>Gammaproteobacteria</taxon>
        <taxon>Oceanospirillales</taxon>
        <taxon>Alcanivoracaceae</taxon>
        <taxon>Alcanivorax</taxon>
    </lineage>
</organism>
<accession>A0ABT0E9I0</accession>
<reference evidence="1" key="1">
    <citation type="submission" date="2022-04" db="EMBL/GenBank/DDBJ databases">
        <title>Alcanivorax sp. CY1518 draft genome sequence.</title>
        <authorList>
            <person name="Zhao G."/>
            <person name="An M."/>
        </authorList>
    </citation>
    <scope>NUCLEOTIDE SEQUENCE</scope>
    <source>
        <strain evidence="1">CY1518</strain>
    </source>
</reference>
<evidence type="ECO:0000313" key="2">
    <source>
        <dbReference type="Proteomes" id="UP001165524"/>
    </source>
</evidence>
<proteinExistence type="predicted"/>
<evidence type="ECO:0008006" key="3">
    <source>
        <dbReference type="Google" id="ProtNLM"/>
    </source>
</evidence>
<name>A0ABT0E9I0_9GAMM</name>
<dbReference type="NCBIfam" id="NF041023">
    <property type="entry name" value="PP0621_fam"/>
    <property type="match status" value="1"/>
</dbReference>
<gene>
    <name evidence="1" type="ORF">MU846_12300</name>
</gene>
<sequence>MGLIRLLLLALLLYLIWRLIRGIFSPRQPASPPPAAERMLRCTHCGVNVPERECLHRAGHTFCSPEHHRAWLEQRRD</sequence>